<dbReference type="Proteomes" id="UP001160148">
    <property type="component" value="Unassembled WGS sequence"/>
</dbReference>
<organism evidence="2 3">
    <name type="scientific">Macrosiphum euphorbiae</name>
    <name type="common">potato aphid</name>
    <dbReference type="NCBI Taxonomy" id="13131"/>
    <lineage>
        <taxon>Eukaryota</taxon>
        <taxon>Metazoa</taxon>
        <taxon>Ecdysozoa</taxon>
        <taxon>Arthropoda</taxon>
        <taxon>Hexapoda</taxon>
        <taxon>Insecta</taxon>
        <taxon>Pterygota</taxon>
        <taxon>Neoptera</taxon>
        <taxon>Paraneoptera</taxon>
        <taxon>Hemiptera</taxon>
        <taxon>Sternorrhyncha</taxon>
        <taxon>Aphidomorpha</taxon>
        <taxon>Aphidoidea</taxon>
        <taxon>Aphididae</taxon>
        <taxon>Macrosiphini</taxon>
        <taxon>Macrosiphum</taxon>
    </lineage>
</organism>
<name>A0AAV0XIF6_9HEMI</name>
<evidence type="ECO:0000256" key="1">
    <source>
        <dbReference type="SAM" id="MobiDB-lite"/>
    </source>
</evidence>
<keyword evidence="3" id="KW-1185">Reference proteome</keyword>
<gene>
    <name evidence="2" type="ORF">MEUPH1_LOCUS21991</name>
</gene>
<dbReference type="EMBL" id="CARXXK010000005">
    <property type="protein sequence ID" value="CAI6367524.1"/>
    <property type="molecule type" value="Genomic_DNA"/>
</dbReference>
<evidence type="ECO:0000313" key="2">
    <source>
        <dbReference type="EMBL" id="CAI6367524.1"/>
    </source>
</evidence>
<sequence length="87" mass="10175">MFCNYFYHRRYGPPLPLSSYPSLSDATENKLYSRQDYYPRAADLNSFYPNLNPIEWGYIQTQISDTDDGGIRRTRDVHSISKSKLDS</sequence>
<protein>
    <submittedName>
        <fullName evidence="2">Uncharacterized protein</fullName>
    </submittedName>
</protein>
<reference evidence="2 3" key="1">
    <citation type="submission" date="2023-01" db="EMBL/GenBank/DDBJ databases">
        <authorList>
            <person name="Whitehead M."/>
        </authorList>
    </citation>
    <scope>NUCLEOTIDE SEQUENCE [LARGE SCALE GENOMIC DNA]</scope>
</reference>
<comment type="caution">
    <text evidence="2">The sequence shown here is derived from an EMBL/GenBank/DDBJ whole genome shotgun (WGS) entry which is preliminary data.</text>
</comment>
<proteinExistence type="predicted"/>
<accession>A0AAV0XIF6</accession>
<feature type="region of interest" description="Disordered" evidence="1">
    <location>
        <begin position="65"/>
        <end position="87"/>
    </location>
</feature>
<dbReference type="AlphaFoldDB" id="A0AAV0XIF6"/>
<evidence type="ECO:0000313" key="3">
    <source>
        <dbReference type="Proteomes" id="UP001160148"/>
    </source>
</evidence>
<feature type="compositionally biased region" description="Basic and acidic residues" evidence="1">
    <location>
        <begin position="69"/>
        <end position="87"/>
    </location>
</feature>